<comment type="caution">
    <text evidence="2">The sequence shown here is derived from an EMBL/GenBank/DDBJ whole genome shotgun (WGS) entry which is preliminary data.</text>
</comment>
<keyword evidence="3" id="KW-1185">Reference proteome</keyword>
<evidence type="ECO:0008006" key="4">
    <source>
        <dbReference type="Google" id="ProtNLM"/>
    </source>
</evidence>
<dbReference type="PANTHER" id="PTHR15131:SF3">
    <property type="entry name" value="SNRNA-ACTIVATING PROTEIN COMPLEX SUBUNIT 1"/>
    <property type="match status" value="1"/>
</dbReference>
<dbReference type="Pfam" id="PF09808">
    <property type="entry name" value="SNAPC1"/>
    <property type="match status" value="1"/>
</dbReference>
<evidence type="ECO:0000313" key="2">
    <source>
        <dbReference type="EMBL" id="CAK1543527.1"/>
    </source>
</evidence>
<gene>
    <name evidence="2" type="ORF">LNINA_LOCUS3338</name>
</gene>
<sequence>MSRYKHMYIVNIHIAEGFHEDCEDLIQRCLCLGTLNYITFCNVWKELGFRYIYQGRTLGAEIAELSEECIEVAKRFMFVKTENFRESLAGLYLMYALLTQQPYPNFAWLRITPDDVSTIKELEAKVRQHKQPDALYILGCILTKYTQYHAVERERGFDPPVKKYLDGCLNINQNGIKVNGIFKKQNDELDMLKELSTIARRYTQCRDAVNGKNKKYVNENLPVKLSSSLKSVINGYEVKDITETEARSNVVQSIKQKAMTSSVNPLSHLMTARDKKERTSSKKKESGTVPSTISKASRRKEAQTLKTADFFTTTQLDEEDSDTNTNDEGIDKTIPNKVPVSSDDESSVKIHSLKPIRAYKRKTINSLSRTGDNVVEKSDSTSDSDSDGNQKVYRQGKNMKISKLDDSNKSKANVETVTNAPFDIVNKTDTDVKAIHVTKEVLPIVIQSDEGEKKCEIEIIDYASNKEVPVKKILSKILVCANDSLSGKNSK</sequence>
<dbReference type="EMBL" id="CAVLEF010000004">
    <property type="protein sequence ID" value="CAK1543527.1"/>
    <property type="molecule type" value="Genomic_DNA"/>
</dbReference>
<name>A0AAV1J379_9NEOP</name>
<dbReference type="Proteomes" id="UP001497472">
    <property type="component" value="Unassembled WGS sequence"/>
</dbReference>
<dbReference type="GO" id="GO:0042795">
    <property type="term" value="P:snRNA transcription by RNA polymerase II"/>
    <property type="evidence" value="ECO:0007669"/>
    <property type="project" value="TreeGrafter"/>
</dbReference>
<protein>
    <recommendedName>
        <fullName evidence="4">snRNA-activating protein complex subunit 1</fullName>
    </recommendedName>
</protein>
<dbReference type="GO" id="GO:0043565">
    <property type="term" value="F:sequence-specific DNA binding"/>
    <property type="evidence" value="ECO:0007669"/>
    <property type="project" value="TreeGrafter"/>
</dbReference>
<dbReference type="AlphaFoldDB" id="A0AAV1J379"/>
<evidence type="ECO:0000313" key="3">
    <source>
        <dbReference type="Proteomes" id="UP001497472"/>
    </source>
</evidence>
<dbReference type="GO" id="GO:0019185">
    <property type="term" value="C:snRNA-activating protein complex"/>
    <property type="evidence" value="ECO:0007669"/>
    <property type="project" value="TreeGrafter"/>
</dbReference>
<dbReference type="PANTHER" id="PTHR15131">
    <property type="entry name" value="SMALL NUCLEAR RNA ACTIVATING COMPLEX, POLYPEPTIDE 1"/>
    <property type="match status" value="1"/>
</dbReference>
<feature type="compositionally biased region" description="Basic and acidic residues" evidence="1">
    <location>
        <begin position="271"/>
        <end position="286"/>
    </location>
</feature>
<organism evidence="2 3">
    <name type="scientific">Leptosia nina</name>
    <dbReference type="NCBI Taxonomy" id="320188"/>
    <lineage>
        <taxon>Eukaryota</taxon>
        <taxon>Metazoa</taxon>
        <taxon>Ecdysozoa</taxon>
        <taxon>Arthropoda</taxon>
        <taxon>Hexapoda</taxon>
        <taxon>Insecta</taxon>
        <taxon>Pterygota</taxon>
        <taxon>Neoptera</taxon>
        <taxon>Endopterygota</taxon>
        <taxon>Lepidoptera</taxon>
        <taxon>Glossata</taxon>
        <taxon>Ditrysia</taxon>
        <taxon>Papilionoidea</taxon>
        <taxon>Pieridae</taxon>
        <taxon>Pierinae</taxon>
        <taxon>Leptosia</taxon>
    </lineage>
</organism>
<dbReference type="InterPro" id="IPR019188">
    <property type="entry name" value="SNAPC1"/>
</dbReference>
<reference evidence="2 3" key="1">
    <citation type="submission" date="2023-11" db="EMBL/GenBank/DDBJ databases">
        <authorList>
            <person name="Okamura Y."/>
        </authorList>
    </citation>
    <scope>NUCLEOTIDE SEQUENCE [LARGE SCALE GENOMIC DNA]</scope>
</reference>
<feature type="compositionally biased region" description="Polar residues" evidence="1">
    <location>
        <begin position="304"/>
        <end position="315"/>
    </location>
</feature>
<feature type="region of interest" description="Disordered" evidence="1">
    <location>
        <begin position="259"/>
        <end position="349"/>
    </location>
</feature>
<feature type="region of interest" description="Disordered" evidence="1">
    <location>
        <begin position="370"/>
        <end position="410"/>
    </location>
</feature>
<accession>A0AAV1J379</accession>
<proteinExistence type="predicted"/>
<evidence type="ECO:0000256" key="1">
    <source>
        <dbReference type="SAM" id="MobiDB-lite"/>
    </source>
</evidence>
<dbReference type="GO" id="GO:0042796">
    <property type="term" value="P:snRNA transcription by RNA polymerase III"/>
    <property type="evidence" value="ECO:0007669"/>
    <property type="project" value="TreeGrafter"/>
</dbReference>